<dbReference type="InterPro" id="IPR001645">
    <property type="entry name" value="Folylpolyglutamate_synth"/>
</dbReference>
<dbReference type="GO" id="GO:0004326">
    <property type="term" value="F:tetrahydrofolylpolyglutamate synthase activity"/>
    <property type="evidence" value="ECO:0007669"/>
    <property type="project" value="UniProtKB-EC"/>
</dbReference>
<dbReference type="InterPro" id="IPR013221">
    <property type="entry name" value="Mur_ligase_cen"/>
</dbReference>
<evidence type="ECO:0000256" key="6">
    <source>
        <dbReference type="ARBA" id="ARBA00022741"/>
    </source>
</evidence>
<comment type="catalytic activity">
    <reaction evidence="9">
        <text>(6S)-5,6,7,8-tetrahydrofolyl-(gamma-L-Glu)(n) + L-glutamate + ATP = (6S)-5,6,7,8-tetrahydrofolyl-(gamma-L-Glu)(n+1) + ADP + phosphate + H(+)</text>
        <dbReference type="Rhea" id="RHEA:10580"/>
        <dbReference type="Rhea" id="RHEA-COMP:14738"/>
        <dbReference type="Rhea" id="RHEA-COMP:14740"/>
        <dbReference type="ChEBI" id="CHEBI:15378"/>
        <dbReference type="ChEBI" id="CHEBI:29985"/>
        <dbReference type="ChEBI" id="CHEBI:30616"/>
        <dbReference type="ChEBI" id="CHEBI:43474"/>
        <dbReference type="ChEBI" id="CHEBI:141005"/>
        <dbReference type="ChEBI" id="CHEBI:456216"/>
        <dbReference type="EC" id="6.3.2.17"/>
    </reaction>
</comment>
<dbReference type="EMBL" id="LS483343">
    <property type="protein sequence ID" value="SQF40435.1"/>
    <property type="molecule type" value="Genomic_DNA"/>
</dbReference>
<dbReference type="EC" id="6.3.2.17" evidence="3"/>
<dbReference type="GO" id="GO:0005524">
    <property type="term" value="F:ATP binding"/>
    <property type="evidence" value="ECO:0007669"/>
    <property type="project" value="UniProtKB-KW"/>
</dbReference>
<evidence type="ECO:0000256" key="9">
    <source>
        <dbReference type="ARBA" id="ARBA00047493"/>
    </source>
</evidence>
<feature type="domain" description="Mur ligase central" evidence="11">
    <location>
        <begin position="45"/>
        <end position="267"/>
    </location>
</feature>
<dbReference type="GO" id="GO:0008841">
    <property type="term" value="F:dihydrofolate synthase activity"/>
    <property type="evidence" value="ECO:0007669"/>
    <property type="project" value="TreeGrafter"/>
</dbReference>
<comment type="similarity">
    <text evidence="2 10">Belongs to the folylpolyglutamate synthase family.</text>
</comment>
<dbReference type="STRING" id="1123303.GCA_000372425_00532"/>
<evidence type="ECO:0000256" key="3">
    <source>
        <dbReference type="ARBA" id="ARBA00013025"/>
    </source>
</evidence>
<dbReference type="OrthoDB" id="9809356at2"/>
<keyword evidence="7 10" id="KW-0067">ATP-binding</keyword>
<reference evidence="12 13" key="1">
    <citation type="submission" date="2018-06" db="EMBL/GenBank/DDBJ databases">
        <authorList>
            <consortium name="Pathogen Informatics"/>
            <person name="Doyle S."/>
        </authorList>
    </citation>
    <scope>NUCLEOTIDE SEQUENCE [LARGE SCALE GENOMIC DNA]</scope>
    <source>
        <strain evidence="12 13">NCTC12278</strain>
    </source>
</reference>
<evidence type="ECO:0000313" key="12">
    <source>
        <dbReference type="EMBL" id="SQF40435.1"/>
    </source>
</evidence>
<accession>A0A2X3VRT2</accession>
<dbReference type="InterPro" id="IPR036565">
    <property type="entry name" value="Mur-like_cat_sf"/>
</dbReference>
<dbReference type="NCBIfam" id="TIGR01499">
    <property type="entry name" value="folC"/>
    <property type="match status" value="1"/>
</dbReference>
<evidence type="ECO:0000256" key="7">
    <source>
        <dbReference type="ARBA" id="ARBA00022840"/>
    </source>
</evidence>
<dbReference type="GO" id="GO:0009252">
    <property type="term" value="P:peptidoglycan biosynthetic process"/>
    <property type="evidence" value="ECO:0007669"/>
    <property type="project" value="UniProtKB-UniPathway"/>
</dbReference>
<keyword evidence="4 10" id="KW-0436">Ligase</keyword>
<evidence type="ECO:0000256" key="5">
    <source>
        <dbReference type="ARBA" id="ARBA00022723"/>
    </source>
</evidence>
<name>A0A2X3VRT2_9STRE</name>
<keyword evidence="6 10" id="KW-0547">Nucleotide-binding</keyword>
<dbReference type="FunFam" id="3.40.1190.10:FF:000011">
    <property type="entry name" value="Folylpolyglutamate synthase/dihydrofolate synthase"/>
    <property type="match status" value="1"/>
</dbReference>
<dbReference type="AlphaFoldDB" id="A0A2X3VRT2"/>
<dbReference type="UniPathway" id="UPA00219"/>
<dbReference type="SUPFAM" id="SSF53244">
    <property type="entry name" value="MurD-like peptide ligases, peptide-binding domain"/>
    <property type="match status" value="1"/>
</dbReference>
<sequence length="419" mass="47509">MDYQEALSWIHGTLKFGIKPGVRRMEWLLSQLGNPQDKICGLHIVGTNGKGSTVNYLQTIFTKAGYQAGTFTSPYIMDFRERITVNGQMISKNDLVDLVQRVKPVVERLPEETDLGSATEFEIITTMMFLYFGERHLVDIVLVEAGLGGLYDSTNVFKPQAVICTSIGLDHQDILGQSYQEIASQKAGVLKKGIPFIFAEDHPDVKAVFDQKAKEIGCPTYELGRAFQLNIKGDRFDFCYDNVCLENLKSGMPGRHQINNAALAVMACLLLQDKFPNVSKDLMKEGLLESHWLGRTELLKPNLMIDGAHNNESISVLVALLKERYPDKQIHVLFAAINTKPIDSMLEQLDQFQSLSVTSFDYPKAFELDDYPETYQRVSSYKDWLKHYQPPETDQFYLITGSLYFISEVRKWFLKSVAN</sequence>
<protein>
    <recommendedName>
        <fullName evidence="3">tetrahydrofolate synthase</fullName>
        <ecNumber evidence="3">6.3.2.17</ecNumber>
    </recommendedName>
</protein>
<dbReference type="Proteomes" id="UP000249495">
    <property type="component" value="Chromosome 1"/>
</dbReference>
<dbReference type="PANTHER" id="PTHR11136">
    <property type="entry name" value="FOLYLPOLYGLUTAMATE SYNTHASE-RELATED"/>
    <property type="match status" value="1"/>
</dbReference>
<evidence type="ECO:0000256" key="2">
    <source>
        <dbReference type="ARBA" id="ARBA00008276"/>
    </source>
</evidence>
<keyword evidence="8" id="KW-0460">Magnesium</keyword>
<dbReference type="PANTHER" id="PTHR11136:SF0">
    <property type="entry name" value="DIHYDROFOLATE SYNTHETASE-RELATED"/>
    <property type="match status" value="1"/>
</dbReference>
<evidence type="ECO:0000256" key="1">
    <source>
        <dbReference type="ARBA" id="ARBA00001946"/>
    </source>
</evidence>
<dbReference type="GO" id="GO:0046872">
    <property type="term" value="F:metal ion binding"/>
    <property type="evidence" value="ECO:0007669"/>
    <property type="project" value="UniProtKB-KW"/>
</dbReference>
<evidence type="ECO:0000256" key="4">
    <source>
        <dbReference type="ARBA" id="ARBA00022598"/>
    </source>
</evidence>
<comment type="cofactor">
    <cofactor evidence="1">
        <name>Mg(2+)</name>
        <dbReference type="ChEBI" id="CHEBI:18420"/>
    </cofactor>
</comment>
<dbReference type="SUPFAM" id="SSF53623">
    <property type="entry name" value="MurD-like peptide ligases, catalytic domain"/>
    <property type="match status" value="1"/>
</dbReference>
<evidence type="ECO:0000313" key="13">
    <source>
        <dbReference type="Proteomes" id="UP000249495"/>
    </source>
</evidence>
<dbReference type="InterPro" id="IPR036615">
    <property type="entry name" value="Mur_ligase_C_dom_sf"/>
</dbReference>
<keyword evidence="5" id="KW-0479">Metal-binding</keyword>
<evidence type="ECO:0000259" key="11">
    <source>
        <dbReference type="Pfam" id="PF08245"/>
    </source>
</evidence>
<dbReference type="Gene3D" id="3.90.190.20">
    <property type="entry name" value="Mur ligase, C-terminal domain"/>
    <property type="match status" value="1"/>
</dbReference>
<proteinExistence type="inferred from homology"/>
<evidence type="ECO:0000256" key="8">
    <source>
        <dbReference type="ARBA" id="ARBA00022842"/>
    </source>
</evidence>
<dbReference type="Gene3D" id="3.40.1190.10">
    <property type="entry name" value="Mur-like, catalytic domain"/>
    <property type="match status" value="1"/>
</dbReference>
<dbReference type="PIRSF" id="PIRSF001563">
    <property type="entry name" value="Folylpolyglu_synth"/>
    <property type="match status" value="1"/>
</dbReference>
<evidence type="ECO:0000256" key="10">
    <source>
        <dbReference type="PIRNR" id="PIRNR001563"/>
    </source>
</evidence>
<gene>
    <name evidence="12" type="primary">fgs</name>
    <name evidence="12" type="ORF">NCTC12278_01004</name>
</gene>
<organism evidence="12 13">
    <name type="scientific">Streptococcus ferus</name>
    <dbReference type="NCBI Taxonomy" id="1345"/>
    <lineage>
        <taxon>Bacteria</taxon>
        <taxon>Bacillati</taxon>
        <taxon>Bacillota</taxon>
        <taxon>Bacilli</taxon>
        <taxon>Lactobacillales</taxon>
        <taxon>Streptococcaceae</taxon>
        <taxon>Streptococcus</taxon>
    </lineage>
</organism>
<dbReference type="Pfam" id="PF08245">
    <property type="entry name" value="Mur_ligase_M"/>
    <property type="match status" value="1"/>
</dbReference>
<keyword evidence="13" id="KW-1185">Reference proteome</keyword>
<dbReference type="KEGG" id="sfer:NCTC12278_01004"/>
<dbReference type="GO" id="GO:0005737">
    <property type="term" value="C:cytoplasm"/>
    <property type="evidence" value="ECO:0007669"/>
    <property type="project" value="TreeGrafter"/>
</dbReference>